<accession>A0A8T1CZF4</accession>
<reference evidence="2" key="1">
    <citation type="submission" date="2018-10" db="EMBL/GenBank/DDBJ databases">
        <title>Effector identification in a new, highly contiguous assembly of the strawberry crown rot pathogen Phytophthora cactorum.</title>
        <authorList>
            <person name="Armitage A.D."/>
            <person name="Nellist C.F."/>
            <person name="Bates H."/>
            <person name="Vickerstaff R.J."/>
            <person name="Harrison R.J."/>
        </authorList>
    </citation>
    <scope>NUCLEOTIDE SEQUENCE</scope>
    <source>
        <strain evidence="2">4032</strain>
    </source>
</reference>
<gene>
    <name evidence="2" type="ORF">PC115_g6432</name>
</gene>
<evidence type="ECO:0000313" key="2">
    <source>
        <dbReference type="EMBL" id="KAG2930649.1"/>
    </source>
</evidence>
<protein>
    <submittedName>
        <fullName evidence="2">Uncharacterized protein</fullName>
    </submittedName>
</protein>
<dbReference type="AlphaFoldDB" id="A0A8T1CZF4"/>
<keyword evidence="1" id="KW-0732">Signal</keyword>
<proteinExistence type="predicted"/>
<comment type="caution">
    <text evidence="2">The sequence shown here is derived from an EMBL/GenBank/DDBJ whole genome shotgun (WGS) entry which is preliminary data.</text>
</comment>
<dbReference type="VEuPathDB" id="FungiDB:PC110_g15998"/>
<dbReference type="Proteomes" id="UP000774804">
    <property type="component" value="Unassembled WGS sequence"/>
</dbReference>
<organism evidence="2 3">
    <name type="scientific">Phytophthora cactorum</name>
    <dbReference type="NCBI Taxonomy" id="29920"/>
    <lineage>
        <taxon>Eukaryota</taxon>
        <taxon>Sar</taxon>
        <taxon>Stramenopiles</taxon>
        <taxon>Oomycota</taxon>
        <taxon>Peronosporomycetes</taxon>
        <taxon>Peronosporales</taxon>
        <taxon>Peronosporaceae</taxon>
        <taxon>Phytophthora</taxon>
    </lineage>
</organism>
<sequence length="210" mass="22522">MPSAWSAGTLAGKCGIIMVLVSVDISTPLDGMSHRNGALVVKRRNGGAGARIGGVPSISDGEALTGKYRGRTHFVRYLVLEEHGKDVVEWEISDCVIRGGCVRGVCHDDSEVPASQQRLGPFTAASSSSHHECVRWEELQEEAVPPKHIDPAKKRKQGYGPSTLVGITARIWAVMPLGCACAYRLMRRCLSLDASETRLESVGRDAGALA</sequence>
<dbReference type="VEuPathDB" id="FungiDB:PC110_g15999"/>
<dbReference type="EMBL" id="RCMI01000143">
    <property type="protein sequence ID" value="KAG2930649.1"/>
    <property type="molecule type" value="Genomic_DNA"/>
</dbReference>
<evidence type="ECO:0000256" key="1">
    <source>
        <dbReference type="SAM" id="SignalP"/>
    </source>
</evidence>
<evidence type="ECO:0000313" key="3">
    <source>
        <dbReference type="Proteomes" id="UP000774804"/>
    </source>
</evidence>
<feature type="chain" id="PRO_5035796779" evidence="1">
    <location>
        <begin position="23"/>
        <end position="210"/>
    </location>
</feature>
<name>A0A8T1CZF4_9STRA</name>
<feature type="signal peptide" evidence="1">
    <location>
        <begin position="1"/>
        <end position="22"/>
    </location>
</feature>